<accession>A0A919XMH2</accession>
<gene>
    <name evidence="2" type="ORF">J41TS12_05930</name>
</gene>
<reference evidence="2 3" key="1">
    <citation type="submission" date="2021-03" db="EMBL/GenBank/DDBJ databases">
        <title>Antimicrobial resistance genes in bacteria isolated from Japanese honey, and their potential for conferring macrolide and lincosamide resistance in the American foulbrood pathogen Paenibacillus larvae.</title>
        <authorList>
            <person name="Okamoto M."/>
            <person name="Kumagai M."/>
            <person name="Kanamori H."/>
            <person name="Takamatsu D."/>
        </authorList>
    </citation>
    <scope>NUCLEOTIDE SEQUENCE [LARGE SCALE GENOMIC DNA]</scope>
    <source>
        <strain evidence="2 3">J41TS12</strain>
    </source>
</reference>
<dbReference type="EMBL" id="BORR01000002">
    <property type="protein sequence ID" value="GIO35732.1"/>
    <property type="molecule type" value="Genomic_DNA"/>
</dbReference>
<dbReference type="AlphaFoldDB" id="A0A919XMH2"/>
<dbReference type="Proteomes" id="UP000681162">
    <property type="component" value="Unassembled WGS sequence"/>
</dbReference>
<evidence type="ECO:0000313" key="3">
    <source>
        <dbReference type="Proteomes" id="UP000681162"/>
    </source>
</evidence>
<keyword evidence="1" id="KW-0732">Signal</keyword>
<protein>
    <recommendedName>
        <fullName evidence="4">Transglutaminase-like domain-containing protein</fullName>
    </recommendedName>
</protein>
<evidence type="ECO:0008006" key="4">
    <source>
        <dbReference type="Google" id="ProtNLM"/>
    </source>
</evidence>
<feature type="signal peptide" evidence="1">
    <location>
        <begin position="1"/>
        <end position="20"/>
    </location>
</feature>
<dbReference type="RefSeq" id="WP_212938138.1">
    <property type="nucleotide sequence ID" value="NZ_BORR01000002.1"/>
</dbReference>
<proteinExistence type="predicted"/>
<keyword evidence="3" id="KW-1185">Reference proteome</keyword>
<sequence>MKRRINSLFTKSILCTICTATILCGSFSYEGSISAVSAATTDIRVSDEEALITNLKAANTRLSEGISSGMINDSMYKDVKASLLGFNVKLEDMAYGDFVSFDSLTEELKTTTNLLNTQIDEILAGYNGYDKFIIPLERDFCMEEFQRFQISVRALSKKGPSSTLNTSSVIMPSSSNKVGRITVRYGRHTYSSMNQVEYDAVMKIVEEAIKDRGTEPFAGKYQAYFFRYLDGDRKTNYEKRGVDYIGLHVAEGSIGELVEAGVPRETIIKAKIAGDVALLLIRGSVDPRNGKPNSAYDTLIDRQGDCDSDAQTILAVFDALGFNTAIIGSPNHADAIIEIDGKWWDFTSDSFLRVDMTQALKRKDIYIHTRPTNGLPIK</sequence>
<organism evidence="2 3">
    <name type="scientific">Paenibacillus antibioticophila</name>
    <dbReference type="NCBI Taxonomy" id="1274374"/>
    <lineage>
        <taxon>Bacteria</taxon>
        <taxon>Bacillati</taxon>
        <taxon>Bacillota</taxon>
        <taxon>Bacilli</taxon>
        <taxon>Bacillales</taxon>
        <taxon>Paenibacillaceae</taxon>
        <taxon>Paenibacillus</taxon>
    </lineage>
</organism>
<name>A0A919XMH2_9BACL</name>
<comment type="caution">
    <text evidence="2">The sequence shown here is derived from an EMBL/GenBank/DDBJ whole genome shotgun (WGS) entry which is preliminary data.</text>
</comment>
<feature type="chain" id="PRO_5038372124" description="Transglutaminase-like domain-containing protein" evidence="1">
    <location>
        <begin position="21"/>
        <end position="378"/>
    </location>
</feature>
<evidence type="ECO:0000313" key="2">
    <source>
        <dbReference type="EMBL" id="GIO35732.1"/>
    </source>
</evidence>
<evidence type="ECO:0000256" key="1">
    <source>
        <dbReference type="SAM" id="SignalP"/>
    </source>
</evidence>